<comment type="caution">
    <text evidence="2">The sequence shown here is derived from an EMBL/GenBank/DDBJ whole genome shotgun (WGS) entry which is preliminary data.</text>
</comment>
<evidence type="ECO:0000313" key="2">
    <source>
        <dbReference type="EMBL" id="HJC87544.1"/>
    </source>
</evidence>
<gene>
    <name evidence="2" type="ORF">H9926_05995</name>
</gene>
<accession>A0A9D2QK20</accession>
<sequence>MERVNRILEHYGYQECLRKNEAAEKDRRFCRHDMAHFLDVARIAWILNLQEEAGVGQELIYAAALLHDCGRWRQYEDGTPHEKASAQIAPQILVECGFAEEERESILAAIREHRNPKSAETAGLTGLLYRADKLSRSCFSCKVEAKCNWPEGKKNRKIRL</sequence>
<dbReference type="Gene3D" id="1.10.3210.10">
    <property type="entry name" value="Hypothetical protein af1432"/>
    <property type="match status" value="1"/>
</dbReference>
<dbReference type="Pfam" id="PF01966">
    <property type="entry name" value="HD"/>
    <property type="match status" value="1"/>
</dbReference>
<reference evidence="2" key="1">
    <citation type="journal article" date="2021" name="PeerJ">
        <title>Extensive microbial diversity within the chicken gut microbiome revealed by metagenomics and culture.</title>
        <authorList>
            <person name="Gilroy R."/>
            <person name="Ravi A."/>
            <person name="Getino M."/>
            <person name="Pursley I."/>
            <person name="Horton D.L."/>
            <person name="Alikhan N.F."/>
            <person name="Baker D."/>
            <person name="Gharbi K."/>
            <person name="Hall N."/>
            <person name="Watson M."/>
            <person name="Adriaenssens E.M."/>
            <person name="Foster-Nyarko E."/>
            <person name="Jarju S."/>
            <person name="Secka A."/>
            <person name="Antonio M."/>
            <person name="Oren A."/>
            <person name="Chaudhuri R.R."/>
            <person name="La Ragione R."/>
            <person name="Hildebrand F."/>
            <person name="Pallen M.J."/>
        </authorList>
    </citation>
    <scope>NUCLEOTIDE SEQUENCE</scope>
    <source>
        <strain evidence="2">ChiBcec1-1630</strain>
    </source>
</reference>
<dbReference type="EMBL" id="DWVS01000148">
    <property type="protein sequence ID" value="HJC87544.1"/>
    <property type="molecule type" value="Genomic_DNA"/>
</dbReference>
<dbReference type="SUPFAM" id="SSF109604">
    <property type="entry name" value="HD-domain/PDEase-like"/>
    <property type="match status" value="1"/>
</dbReference>
<name>A0A9D2QK20_9FIRM</name>
<feature type="domain" description="HD/PDEase" evidence="1">
    <location>
        <begin position="29"/>
        <end position="146"/>
    </location>
</feature>
<dbReference type="CDD" id="cd00077">
    <property type="entry name" value="HDc"/>
    <property type="match status" value="1"/>
</dbReference>
<dbReference type="Proteomes" id="UP000823922">
    <property type="component" value="Unassembled WGS sequence"/>
</dbReference>
<dbReference type="SMART" id="SM00471">
    <property type="entry name" value="HDc"/>
    <property type="match status" value="1"/>
</dbReference>
<protein>
    <submittedName>
        <fullName evidence="2">HD domain-containing protein</fullName>
    </submittedName>
</protein>
<evidence type="ECO:0000313" key="3">
    <source>
        <dbReference type="Proteomes" id="UP000823922"/>
    </source>
</evidence>
<dbReference type="AlphaFoldDB" id="A0A9D2QK20"/>
<evidence type="ECO:0000259" key="1">
    <source>
        <dbReference type="SMART" id="SM00471"/>
    </source>
</evidence>
<proteinExistence type="predicted"/>
<dbReference type="InterPro" id="IPR006674">
    <property type="entry name" value="HD_domain"/>
</dbReference>
<dbReference type="InterPro" id="IPR003607">
    <property type="entry name" value="HD/PDEase_dom"/>
</dbReference>
<organism evidence="2 3">
    <name type="scientific">Candidatus Eisenbergiella intestinigallinarum</name>
    <dbReference type="NCBI Taxonomy" id="2838549"/>
    <lineage>
        <taxon>Bacteria</taxon>
        <taxon>Bacillati</taxon>
        <taxon>Bacillota</taxon>
        <taxon>Clostridia</taxon>
        <taxon>Lachnospirales</taxon>
        <taxon>Lachnospiraceae</taxon>
        <taxon>Eisenbergiella</taxon>
    </lineage>
</organism>
<reference evidence="2" key="2">
    <citation type="submission" date="2021-04" db="EMBL/GenBank/DDBJ databases">
        <authorList>
            <person name="Gilroy R."/>
        </authorList>
    </citation>
    <scope>NUCLEOTIDE SEQUENCE</scope>
    <source>
        <strain evidence="2">ChiBcec1-1630</strain>
    </source>
</reference>